<evidence type="ECO:0000313" key="12">
    <source>
        <dbReference type="Proteomes" id="UP000244336"/>
    </source>
</evidence>
<organism evidence="11 12">
    <name type="scientific">Panicum hallii var. hallii</name>
    <dbReference type="NCBI Taxonomy" id="1504633"/>
    <lineage>
        <taxon>Eukaryota</taxon>
        <taxon>Viridiplantae</taxon>
        <taxon>Streptophyta</taxon>
        <taxon>Embryophyta</taxon>
        <taxon>Tracheophyta</taxon>
        <taxon>Spermatophyta</taxon>
        <taxon>Magnoliopsida</taxon>
        <taxon>Liliopsida</taxon>
        <taxon>Poales</taxon>
        <taxon>Poaceae</taxon>
        <taxon>PACMAD clade</taxon>
        <taxon>Panicoideae</taxon>
        <taxon>Panicodae</taxon>
        <taxon>Paniceae</taxon>
        <taxon>Panicinae</taxon>
        <taxon>Panicum</taxon>
        <taxon>Panicum sect. Panicum</taxon>
    </lineage>
</organism>
<dbReference type="PANTHER" id="PTHR31321">
    <property type="entry name" value="ACYL-COA THIOESTER HYDROLASE YBHC-RELATED"/>
    <property type="match status" value="1"/>
</dbReference>
<dbReference type="InterPro" id="IPR000070">
    <property type="entry name" value="Pectinesterase_cat"/>
</dbReference>
<keyword evidence="5" id="KW-0063">Aspartyl esterase</keyword>
<sequence>MQPFWFSRSSSSSLPLLLVLLLRLSTPSLARAPVSRTITVHRQGRGDFRTVQSPVDSVPDGNRNWIKIHVNAGSYWEKVTIPPKKRYILLEGAGSSRTDISFNANAHAGIDQIMRRPNVSVDELSPTFRSATFTVLADNFVARDISFKNTYKARDMSEENQAVAALVGGDKSAFYGCEFHGFQDTLCDFRGRHYFRRCLVRGGVDFVFGYGQSIYEDCVLVSAMPPGPQPGWLTAHARLDAGSPGGLVFKGGAVTGTGRIYLGRAWNGYATVVFYGTRMDHVVVPQGWQAWNAGNDVSPVTFAEVGCTGPGSDMSRREGWEKHLTDPEVKRFVDMKFIDDGWLPRQP</sequence>
<gene>
    <name evidence="11" type="ORF">GQ55_2G458200</name>
</gene>
<dbReference type="Proteomes" id="UP000244336">
    <property type="component" value="Chromosome 2"/>
</dbReference>
<evidence type="ECO:0000256" key="1">
    <source>
        <dbReference type="ARBA" id="ARBA00005184"/>
    </source>
</evidence>
<evidence type="ECO:0000259" key="10">
    <source>
        <dbReference type="Pfam" id="PF01095"/>
    </source>
</evidence>
<evidence type="ECO:0000256" key="9">
    <source>
        <dbReference type="SAM" id="SignalP"/>
    </source>
</evidence>
<evidence type="ECO:0000313" key="11">
    <source>
        <dbReference type="EMBL" id="PUZ73236.1"/>
    </source>
</evidence>
<comment type="similarity">
    <text evidence="2">Belongs to the pectinesterase family.</text>
</comment>
<comment type="catalytic activity">
    <reaction evidence="7">
        <text>[(1-&gt;4)-alpha-D-galacturonosyl methyl ester](n) + n H2O = [(1-&gt;4)-alpha-D-galacturonosyl](n) + n methanol + n H(+)</text>
        <dbReference type="Rhea" id="RHEA:22380"/>
        <dbReference type="Rhea" id="RHEA-COMP:14570"/>
        <dbReference type="Rhea" id="RHEA-COMP:14573"/>
        <dbReference type="ChEBI" id="CHEBI:15377"/>
        <dbReference type="ChEBI" id="CHEBI:15378"/>
        <dbReference type="ChEBI" id="CHEBI:17790"/>
        <dbReference type="ChEBI" id="CHEBI:140522"/>
        <dbReference type="ChEBI" id="CHEBI:140523"/>
        <dbReference type="EC" id="3.1.1.11"/>
    </reaction>
</comment>
<dbReference type="Pfam" id="PF01095">
    <property type="entry name" value="Pectinesterase"/>
    <property type="match status" value="1"/>
</dbReference>
<keyword evidence="6" id="KW-0325">Glycoprotein</keyword>
<dbReference type="EMBL" id="CM009750">
    <property type="protein sequence ID" value="PUZ73236.1"/>
    <property type="molecule type" value="Genomic_DNA"/>
</dbReference>
<dbReference type="InterPro" id="IPR011050">
    <property type="entry name" value="Pectin_lyase_fold/virulence"/>
</dbReference>
<keyword evidence="12" id="KW-1185">Reference proteome</keyword>
<evidence type="ECO:0000256" key="6">
    <source>
        <dbReference type="ARBA" id="ARBA00023180"/>
    </source>
</evidence>
<evidence type="ECO:0000256" key="3">
    <source>
        <dbReference type="ARBA" id="ARBA00013229"/>
    </source>
</evidence>
<dbReference type="AlphaFoldDB" id="A0A2T7EZI5"/>
<dbReference type="UniPathway" id="UPA00545">
    <property type="reaction ID" value="UER00823"/>
</dbReference>
<dbReference type="PANTHER" id="PTHR31321:SF131">
    <property type="entry name" value="OS07G0655600 PROTEIN"/>
    <property type="match status" value="1"/>
</dbReference>
<comment type="function">
    <text evidence="8">Acts in the modification of cell walls via demethylesterification of cell wall pectin.</text>
</comment>
<feature type="signal peptide" evidence="9">
    <location>
        <begin position="1"/>
        <end position="30"/>
    </location>
</feature>
<evidence type="ECO:0000256" key="4">
    <source>
        <dbReference type="ARBA" id="ARBA00022801"/>
    </source>
</evidence>
<comment type="pathway">
    <text evidence="1">Glycan metabolism; pectin degradation; 2-dehydro-3-deoxy-D-gluconate from pectin: step 1/5.</text>
</comment>
<feature type="chain" id="PRO_5015427397" description="pectinesterase" evidence="9">
    <location>
        <begin position="31"/>
        <end position="347"/>
    </location>
</feature>
<dbReference type="Gramene" id="PUZ73236">
    <property type="protein sequence ID" value="PUZ73236"/>
    <property type="gene ID" value="GQ55_2G458200"/>
</dbReference>
<keyword evidence="4" id="KW-0378">Hydrolase</keyword>
<dbReference type="InterPro" id="IPR012334">
    <property type="entry name" value="Pectin_lyas_fold"/>
</dbReference>
<dbReference type="EC" id="3.1.1.11" evidence="3"/>
<evidence type="ECO:0000256" key="5">
    <source>
        <dbReference type="ARBA" id="ARBA00023085"/>
    </source>
</evidence>
<keyword evidence="9" id="KW-0732">Signal</keyword>
<evidence type="ECO:0000256" key="7">
    <source>
        <dbReference type="ARBA" id="ARBA00047928"/>
    </source>
</evidence>
<feature type="domain" description="Pectinesterase catalytic" evidence="10">
    <location>
        <begin position="38"/>
        <end position="339"/>
    </location>
</feature>
<dbReference type="GO" id="GO:0045490">
    <property type="term" value="P:pectin catabolic process"/>
    <property type="evidence" value="ECO:0007669"/>
    <property type="project" value="UniProtKB-UniPathway"/>
</dbReference>
<proteinExistence type="inferred from homology"/>
<accession>A0A2T7EZI5</accession>
<name>A0A2T7EZI5_9POAL</name>
<evidence type="ECO:0000256" key="8">
    <source>
        <dbReference type="ARBA" id="ARBA00057335"/>
    </source>
</evidence>
<dbReference type="Gene3D" id="2.160.20.10">
    <property type="entry name" value="Single-stranded right-handed beta-helix, Pectin lyase-like"/>
    <property type="match status" value="1"/>
</dbReference>
<evidence type="ECO:0000256" key="2">
    <source>
        <dbReference type="ARBA" id="ARBA00008891"/>
    </source>
</evidence>
<dbReference type="SUPFAM" id="SSF51126">
    <property type="entry name" value="Pectin lyase-like"/>
    <property type="match status" value="1"/>
</dbReference>
<reference evidence="11 12" key="1">
    <citation type="submission" date="2018-04" db="EMBL/GenBank/DDBJ databases">
        <title>WGS assembly of Panicum hallii var. hallii HAL2.</title>
        <authorList>
            <person name="Lovell J."/>
            <person name="Jenkins J."/>
            <person name="Lowry D."/>
            <person name="Mamidi S."/>
            <person name="Sreedasyam A."/>
            <person name="Weng X."/>
            <person name="Barry K."/>
            <person name="Bonette J."/>
            <person name="Campitelli B."/>
            <person name="Daum C."/>
            <person name="Gordon S."/>
            <person name="Gould B."/>
            <person name="Lipzen A."/>
            <person name="MacQueen A."/>
            <person name="Palacio-Mejia J."/>
            <person name="Plott C."/>
            <person name="Shakirov E."/>
            <person name="Shu S."/>
            <person name="Yoshinaga Y."/>
            <person name="Zane M."/>
            <person name="Rokhsar D."/>
            <person name="Grimwood J."/>
            <person name="Schmutz J."/>
            <person name="Juenger T."/>
        </authorList>
    </citation>
    <scope>NUCLEOTIDE SEQUENCE [LARGE SCALE GENOMIC DNA]</scope>
    <source>
        <strain evidence="12">cv. HAL2</strain>
    </source>
</reference>
<dbReference type="STRING" id="1504633.A0A2T7EZI5"/>
<dbReference type="GO" id="GO:0042545">
    <property type="term" value="P:cell wall modification"/>
    <property type="evidence" value="ECO:0007669"/>
    <property type="project" value="InterPro"/>
</dbReference>
<dbReference type="OrthoDB" id="2019149at2759"/>
<dbReference type="FunFam" id="2.160.20.10:FF:000013">
    <property type="entry name" value="Pectinesterase"/>
    <property type="match status" value="1"/>
</dbReference>
<protein>
    <recommendedName>
        <fullName evidence="3">pectinesterase</fullName>
        <ecNumber evidence="3">3.1.1.11</ecNumber>
    </recommendedName>
</protein>
<dbReference type="GO" id="GO:0030599">
    <property type="term" value="F:pectinesterase activity"/>
    <property type="evidence" value="ECO:0007669"/>
    <property type="project" value="UniProtKB-EC"/>
</dbReference>